<evidence type="ECO:0000256" key="7">
    <source>
        <dbReference type="ARBA" id="ARBA00023136"/>
    </source>
</evidence>
<name>E1R7F6_SEDSS</name>
<protein>
    <recommendedName>
        <fullName evidence="9">Apolipoprotein N-acyltransferase</fullName>
        <shortName evidence="9">ALP N-acyltransferase</shortName>
        <ecNumber evidence="9">2.3.1.269</ecNumber>
    </recommendedName>
</protein>
<comment type="catalytic activity">
    <reaction evidence="9">
        <text>N-terminal S-1,2-diacyl-sn-glyceryl-L-cysteinyl-[lipoprotein] + a glycerophospholipid = N-acyl-S-1,2-diacyl-sn-glyceryl-L-cysteinyl-[lipoprotein] + a 2-acyl-sn-glycero-3-phospholipid + H(+)</text>
        <dbReference type="Rhea" id="RHEA:48228"/>
        <dbReference type="Rhea" id="RHEA-COMP:14681"/>
        <dbReference type="Rhea" id="RHEA-COMP:14684"/>
        <dbReference type="ChEBI" id="CHEBI:15378"/>
        <dbReference type="ChEBI" id="CHEBI:136912"/>
        <dbReference type="ChEBI" id="CHEBI:140656"/>
        <dbReference type="ChEBI" id="CHEBI:140657"/>
        <dbReference type="ChEBI" id="CHEBI:140660"/>
        <dbReference type="EC" id="2.3.1.269"/>
    </reaction>
</comment>
<feature type="transmembrane region" description="Helical" evidence="9">
    <location>
        <begin position="21"/>
        <end position="39"/>
    </location>
</feature>
<reference evidence="11 12" key="1">
    <citation type="journal article" date="2010" name="Stand. Genomic Sci.">
        <title>Complete genome sequence of Spirochaeta smaragdinae type strain (SEBR 4228).</title>
        <authorList>
            <person name="Mavromatis K."/>
            <person name="Yasawong M."/>
            <person name="Chertkov O."/>
            <person name="Lapidus A."/>
            <person name="Lucas S."/>
            <person name="Nolan M."/>
            <person name="Del Rio T.G."/>
            <person name="Tice H."/>
            <person name="Cheng J.F."/>
            <person name="Pitluck S."/>
            <person name="Liolios K."/>
            <person name="Ivanova N."/>
            <person name="Tapia R."/>
            <person name="Han C."/>
            <person name="Bruce D."/>
            <person name="Goodwin L."/>
            <person name="Pati A."/>
            <person name="Chen A."/>
            <person name="Palaniappan K."/>
            <person name="Land M."/>
            <person name="Hauser L."/>
            <person name="Chang Y.J."/>
            <person name="Jeffries C.D."/>
            <person name="Detter J.C."/>
            <person name="Rohde M."/>
            <person name="Brambilla E."/>
            <person name="Spring S."/>
            <person name="Goker M."/>
            <person name="Sikorski J."/>
            <person name="Woyke T."/>
            <person name="Bristow J."/>
            <person name="Eisen J.A."/>
            <person name="Markowitz V."/>
            <person name="Hugenholtz P."/>
            <person name="Klenk H.P."/>
            <person name="Kyrpides N.C."/>
        </authorList>
    </citation>
    <scope>NUCLEOTIDE SEQUENCE [LARGE SCALE GENOMIC DNA]</scope>
    <source>
        <strain evidence="12">DSM 11293 / JCM 15392 / SEBR 4228</strain>
    </source>
</reference>
<feature type="transmembrane region" description="Helical" evidence="9">
    <location>
        <begin position="328"/>
        <end position="356"/>
    </location>
</feature>
<dbReference type="STRING" id="573413.Spirs_3573"/>
<dbReference type="InterPro" id="IPR045378">
    <property type="entry name" value="LNT_N"/>
</dbReference>
<keyword evidence="6 9" id="KW-1133">Transmembrane helix</keyword>
<dbReference type="HAMAP" id="MF_01148">
    <property type="entry name" value="Lnt"/>
    <property type="match status" value="1"/>
</dbReference>
<feature type="transmembrane region" description="Helical" evidence="9">
    <location>
        <begin position="207"/>
        <end position="225"/>
    </location>
</feature>
<evidence type="ECO:0000256" key="6">
    <source>
        <dbReference type="ARBA" id="ARBA00022989"/>
    </source>
</evidence>
<dbReference type="InterPro" id="IPR036526">
    <property type="entry name" value="C-N_Hydrolase_sf"/>
</dbReference>
<organism evidence="11 12">
    <name type="scientific">Sediminispirochaeta smaragdinae (strain DSM 11293 / JCM 15392 / SEBR 4228)</name>
    <name type="common">Spirochaeta smaragdinae</name>
    <dbReference type="NCBI Taxonomy" id="573413"/>
    <lineage>
        <taxon>Bacteria</taxon>
        <taxon>Pseudomonadati</taxon>
        <taxon>Spirochaetota</taxon>
        <taxon>Spirochaetia</taxon>
        <taxon>Spirochaetales</taxon>
        <taxon>Spirochaetaceae</taxon>
        <taxon>Sediminispirochaeta</taxon>
    </lineage>
</organism>
<dbReference type="InterPro" id="IPR004563">
    <property type="entry name" value="Apolipo_AcylTrfase"/>
</dbReference>
<comment type="pathway">
    <text evidence="9">Protein modification; lipoprotein biosynthesis (N-acyl transfer).</text>
</comment>
<dbReference type="InterPro" id="IPR003010">
    <property type="entry name" value="C-N_Hydrolase"/>
</dbReference>
<evidence type="ECO:0000256" key="1">
    <source>
        <dbReference type="ARBA" id="ARBA00004651"/>
    </source>
</evidence>
<dbReference type="PROSITE" id="PS50263">
    <property type="entry name" value="CN_HYDROLASE"/>
    <property type="match status" value="1"/>
</dbReference>
<dbReference type="UniPathway" id="UPA00666"/>
<keyword evidence="5 9" id="KW-0812">Transmembrane</keyword>
<dbReference type="EC" id="2.3.1.269" evidence="9"/>
<feature type="transmembrane region" description="Helical" evidence="9">
    <location>
        <begin position="376"/>
        <end position="397"/>
    </location>
</feature>
<evidence type="ECO:0000313" key="11">
    <source>
        <dbReference type="EMBL" id="ADK82661.1"/>
    </source>
</evidence>
<dbReference type="KEGG" id="ssm:Spirs_3573"/>
<dbReference type="Pfam" id="PF20154">
    <property type="entry name" value="LNT_N"/>
    <property type="match status" value="1"/>
</dbReference>
<sequence length="732" mass="81136">MLSLYGDNMRRRSAFGWSFEQWFPAFAIVGLAVPLTHLIKGPVGMASGGGLGEDIALALLLSLHFLWLLSTKMGKTRGRLGTGIRLRRLSVGSELLLVPSLLFLLFSLIFAANANMSYAQWFAETKGNLRLAPDSSLQRLNSLIRYLPLVVLDGVGYVAARIGRRGRLSAEGSSGLDLFLRRWSTLLALASAVLVSLSFSTPLAVKGIGWIGYIAPIPLLLVLSYTSPVRALFAGVSYGTLQALLGNYWLGTYDLLSLHFVTDFHIVIYCLYIPLLLLLSRAVPGPLGRRLRLPLMALIWVAFDFIRSGGFLGYPWGILGTSQYRYPVVIQIASLFGVWGVNLFLWLFAAFVASLIEGIAQGGGAGGWNSVRRCEALLLVAMTLSVMVYGLVALKAWEAREAKSEITVALIQQNTDPRKNDYASTLDVLESLTRAALSSPTSSLSDTLPDDVVALKRSGKPVDLVAWSETAFVPNLRKWGAMDPSSHPNAALANRLLHFQRQLGTWLLTGNDDYDEVTGDDGGNIRNHYNASVFFSDTGERIATYRKMHMVPFSEYFPYEKQFPLFYKILTDFDATLWEAGSNSVIFSHPRADFITPICFEDSFPGEVAAHVLPGVDMILNISNDFWSRTETEGQQHAANALFRAVENRRPLLRSTASGLTCIISPVGKISVELPHYHPGYIVADVPLYGRPETFYQRHIDLLPRLILLFLPLFLVSGLIVRLYRLIRYRCR</sequence>
<comment type="similarity">
    <text evidence="2 9">Belongs to the CN hydrolase family. Apolipoprotein N-acyltransferase subfamily.</text>
</comment>
<evidence type="ECO:0000313" key="12">
    <source>
        <dbReference type="Proteomes" id="UP000002318"/>
    </source>
</evidence>
<evidence type="ECO:0000259" key="10">
    <source>
        <dbReference type="PROSITE" id="PS50263"/>
    </source>
</evidence>
<dbReference type="AlphaFoldDB" id="E1R7F6"/>
<comment type="subcellular location">
    <subcellularLocation>
        <location evidence="9">Cell inner membrane</location>
        <topology evidence="9">Multi-pass membrane protein</topology>
    </subcellularLocation>
    <subcellularLocation>
        <location evidence="1">Cell membrane</location>
        <topology evidence="1">Multi-pass membrane protein</topology>
    </subcellularLocation>
</comment>
<feature type="transmembrane region" description="Helical" evidence="9">
    <location>
        <begin position="91"/>
        <end position="112"/>
    </location>
</feature>
<dbReference type="GO" id="GO:0016410">
    <property type="term" value="F:N-acyltransferase activity"/>
    <property type="evidence" value="ECO:0007669"/>
    <property type="project" value="UniProtKB-UniRule"/>
</dbReference>
<keyword evidence="8 9" id="KW-0012">Acyltransferase</keyword>
<evidence type="ECO:0000256" key="4">
    <source>
        <dbReference type="ARBA" id="ARBA00022679"/>
    </source>
</evidence>
<evidence type="ECO:0000256" key="2">
    <source>
        <dbReference type="ARBA" id="ARBA00010065"/>
    </source>
</evidence>
<gene>
    <name evidence="9" type="primary">lnt</name>
    <name evidence="11" type="ordered locus">Spirs_3573</name>
</gene>
<dbReference type="CDD" id="cd07571">
    <property type="entry name" value="ALP_N-acyl_transferase"/>
    <property type="match status" value="1"/>
</dbReference>
<keyword evidence="3 9" id="KW-1003">Cell membrane</keyword>
<keyword evidence="7 9" id="KW-0472">Membrane</keyword>
<dbReference type="Pfam" id="PF00795">
    <property type="entry name" value="CN_hydrolase"/>
    <property type="match status" value="1"/>
</dbReference>
<evidence type="ECO:0000256" key="5">
    <source>
        <dbReference type="ARBA" id="ARBA00022692"/>
    </source>
</evidence>
<feature type="transmembrane region" description="Helical" evidence="9">
    <location>
        <begin position="702"/>
        <end position="724"/>
    </location>
</feature>
<keyword evidence="9" id="KW-0997">Cell inner membrane</keyword>
<feature type="transmembrane region" description="Helical" evidence="9">
    <location>
        <begin position="51"/>
        <end position="70"/>
    </location>
</feature>
<keyword evidence="4 9" id="KW-0808">Transferase</keyword>
<feature type="transmembrane region" description="Helical" evidence="9">
    <location>
        <begin position="183"/>
        <end position="201"/>
    </location>
</feature>
<feature type="transmembrane region" description="Helical" evidence="9">
    <location>
        <begin position="291"/>
        <end position="316"/>
    </location>
</feature>
<evidence type="ECO:0000256" key="8">
    <source>
        <dbReference type="ARBA" id="ARBA00023315"/>
    </source>
</evidence>
<comment type="function">
    <text evidence="9">Catalyzes the phospholipid dependent N-acylation of the N-terminal cysteine of apolipoprotein, the last step in lipoprotein maturation.</text>
</comment>
<dbReference type="PANTHER" id="PTHR38686">
    <property type="entry name" value="APOLIPOPROTEIN N-ACYLTRANSFERASE"/>
    <property type="match status" value="1"/>
</dbReference>
<dbReference type="Proteomes" id="UP000002318">
    <property type="component" value="Chromosome"/>
</dbReference>
<proteinExistence type="inferred from homology"/>
<comment type="caution">
    <text evidence="9">Lacks conserved residue(s) required for the propagation of feature annotation.</text>
</comment>
<dbReference type="PANTHER" id="PTHR38686:SF1">
    <property type="entry name" value="APOLIPOPROTEIN N-ACYLTRANSFERASE"/>
    <property type="match status" value="1"/>
</dbReference>
<feature type="domain" description="CN hydrolase" evidence="10">
    <location>
        <begin position="406"/>
        <end position="688"/>
    </location>
</feature>
<evidence type="ECO:0000256" key="3">
    <source>
        <dbReference type="ARBA" id="ARBA00022475"/>
    </source>
</evidence>
<dbReference type="Gene3D" id="3.60.110.10">
    <property type="entry name" value="Carbon-nitrogen hydrolase"/>
    <property type="match status" value="1"/>
</dbReference>
<dbReference type="NCBIfam" id="TIGR00546">
    <property type="entry name" value="lnt"/>
    <property type="match status" value="1"/>
</dbReference>
<evidence type="ECO:0000256" key="9">
    <source>
        <dbReference type="HAMAP-Rule" id="MF_01148"/>
    </source>
</evidence>
<dbReference type="GO" id="GO:0042158">
    <property type="term" value="P:lipoprotein biosynthetic process"/>
    <property type="evidence" value="ECO:0007669"/>
    <property type="project" value="UniProtKB-UniRule"/>
</dbReference>
<feature type="transmembrane region" description="Helical" evidence="9">
    <location>
        <begin position="256"/>
        <end position="279"/>
    </location>
</feature>
<dbReference type="HOGENOM" id="CLU_019563_1_1_12"/>
<accession>E1R7F6</accession>
<dbReference type="SUPFAM" id="SSF56317">
    <property type="entry name" value="Carbon-nitrogen hydrolase"/>
    <property type="match status" value="1"/>
</dbReference>
<dbReference type="EMBL" id="CP002116">
    <property type="protein sequence ID" value="ADK82661.1"/>
    <property type="molecule type" value="Genomic_DNA"/>
</dbReference>
<keyword evidence="12" id="KW-1185">Reference proteome</keyword>
<dbReference type="eggNOG" id="COG0815">
    <property type="taxonomic scope" value="Bacteria"/>
</dbReference>
<dbReference type="GO" id="GO:0005886">
    <property type="term" value="C:plasma membrane"/>
    <property type="evidence" value="ECO:0007669"/>
    <property type="project" value="UniProtKB-SubCell"/>
</dbReference>